<sequence>MAPPFRAEHMGSLLRPQPLLDAREAIREGKTPEDAGLPALEKQSVADVVKIQTDLGFRAVTSGEYNRTRFWGKMWDEFEGTVALQEADASMFRLYHPDVVSLIEKERKVMPGDSVIADSKLSHNAEKSKSNLHELQLVQAALPKEKWADIKLTMITPAWFHMRYKQGKAYKEGVYANDAEYFNDVAKVYQAELDLLYKAGLRNVQFDDPGLAYFCSQKFRQGWAEDKDNIGEVDDLLDAYIKLYNDSISKVPADMHTGVHLCRGNFIGGRHFAEGAYDIIASKLFRDLKVNTFYLEYDTERAGGFEPLKYLPKDRNVVVGVISTKLRELEDKEEMKKRIYKAAEYVAEGTGQTKEEALKQIAVSPQCGFSTHESGYPLSLEDEKKKLALVRSIADEIWGEPCDGNNPCTSCAVSEQDCTYGSEANSRGKSDLILEGVLRVEKFLHDLNASVIASPLSDRRPSFFSQPAGPQSGSPLFEESPITETHPYRTACPPRTPISDTAHQPPPDFKHSQHSQHSQNGQQPNGQNGFDNAVLDSMHTSTTESVLQWPHFDVFPSLRNDYVSIFELEQSRPPIKMRSSAIMYPFVTDDEMDSILDAFQHGVNFWYPTMSRHQLEKVRLTVKCFNAGVAEEQSVEGCLAFLTMALGCASQAIAGLASATAPLSDEDLKHRSQRRDMGDLYFDHALRRLHVVHMDVGSTATQCLFFTAMYFASLRRPLQAWEYINAASAKCLLLLSYPPSGDTAEDSERIRRIFWSCYVLESDYLAELSALPQSGIARIESSIPLPGAYSTHRRPRVEEQSSLYFLACISMRRLLNRVHQLLYARGSGASLDAARFPYVVAELNHQLDEWRDVLPSAFSFTVDTRATQTEAGGFLRQRYLTCRSVIYRPYLMWMLSGSGSGGDGLSVHKPSSDVLNGCRACLEACLLHILNLRGFAHTVLVDTWICSLSMAGAMLVLLAASRVPSLRGVIGPDLLTAGAHLKGLLTSWQQVSGGPSSPSVEQSVRVICEADEFIGQVFAAGDMLALYGQGSES</sequence>
<dbReference type="PANTHER" id="PTHR43844:SF2">
    <property type="entry name" value="SYNTHASE, VITAMIN-B12 INDEPENDENT, PUTATIVE (AFU_ORTHOLOGUE AFUA_3G12060)-RELATED"/>
    <property type="match status" value="1"/>
</dbReference>
<evidence type="ECO:0000256" key="1">
    <source>
        <dbReference type="ARBA" id="ARBA00023242"/>
    </source>
</evidence>
<dbReference type="Proteomes" id="UP001265746">
    <property type="component" value="Unassembled WGS sequence"/>
</dbReference>
<evidence type="ECO:0000313" key="5">
    <source>
        <dbReference type="EMBL" id="KAK2598350.1"/>
    </source>
</evidence>
<dbReference type="SUPFAM" id="SSF51726">
    <property type="entry name" value="UROD/MetE-like"/>
    <property type="match status" value="1"/>
</dbReference>
<dbReference type="InterPro" id="IPR007219">
    <property type="entry name" value="XnlR_reg_dom"/>
</dbReference>
<dbReference type="PANTHER" id="PTHR43844">
    <property type="entry name" value="METHIONINE SYNTHASE"/>
    <property type="match status" value="1"/>
</dbReference>
<dbReference type="AlphaFoldDB" id="A0AAD9VXS7"/>
<feature type="compositionally biased region" description="Low complexity" evidence="2">
    <location>
        <begin position="515"/>
        <end position="529"/>
    </location>
</feature>
<feature type="domain" description="Cobalamin-independent methionine synthase MetE C-terminal/archaeal" evidence="3">
    <location>
        <begin position="179"/>
        <end position="373"/>
    </location>
</feature>
<dbReference type="GO" id="GO:0009086">
    <property type="term" value="P:methionine biosynthetic process"/>
    <property type="evidence" value="ECO:0007669"/>
    <property type="project" value="InterPro"/>
</dbReference>
<evidence type="ECO:0008006" key="7">
    <source>
        <dbReference type="Google" id="ProtNLM"/>
    </source>
</evidence>
<feature type="domain" description="Xylanolytic transcriptional activator regulatory" evidence="4">
    <location>
        <begin position="604"/>
        <end position="852"/>
    </location>
</feature>
<dbReference type="Pfam" id="PF04082">
    <property type="entry name" value="Fungal_trans"/>
    <property type="match status" value="1"/>
</dbReference>
<dbReference type="Gene3D" id="3.20.20.210">
    <property type="match status" value="1"/>
</dbReference>
<dbReference type="GO" id="GO:0003871">
    <property type="term" value="F:5-methyltetrahydropteroyltriglutamate-homocysteine S-methyltransferase activity"/>
    <property type="evidence" value="ECO:0007669"/>
    <property type="project" value="InterPro"/>
</dbReference>
<dbReference type="EMBL" id="JAUJFL010000008">
    <property type="protein sequence ID" value="KAK2598350.1"/>
    <property type="molecule type" value="Genomic_DNA"/>
</dbReference>
<evidence type="ECO:0000256" key="2">
    <source>
        <dbReference type="SAM" id="MobiDB-lite"/>
    </source>
</evidence>
<accession>A0AAD9VXS7</accession>
<evidence type="ECO:0000313" key="6">
    <source>
        <dbReference type="Proteomes" id="UP001265746"/>
    </source>
</evidence>
<keyword evidence="6" id="KW-1185">Reference proteome</keyword>
<dbReference type="GO" id="GO:0003677">
    <property type="term" value="F:DNA binding"/>
    <property type="evidence" value="ECO:0007669"/>
    <property type="project" value="InterPro"/>
</dbReference>
<protein>
    <recommendedName>
        <fullName evidence="7">Cobalamin-independent methionine synthase MetE C-terminal/archaeal domain-containing protein</fullName>
    </recommendedName>
</protein>
<gene>
    <name evidence="5" type="ORF">N8I77_011770</name>
</gene>
<organism evidence="5 6">
    <name type="scientific">Phomopsis amygdali</name>
    <name type="common">Fusicoccum amygdali</name>
    <dbReference type="NCBI Taxonomy" id="1214568"/>
    <lineage>
        <taxon>Eukaryota</taxon>
        <taxon>Fungi</taxon>
        <taxon>Dikarya</taxon>
        <taxon>Ascomycota</taxon>
        <taxon>Pezizomycotina</taxon>
        <taxon>Sordariomycetes</taxon>
        <taxon>Sordariomycetidae</taxon>
        <taxon>Diaporthales</taxon>
        <taxon>Diaporthaceae</taxon>
        <taxon>Diaporthe</taxon>
    </lineage>
</organism>
<dbReference type="InterPro" id="IPR038071">
    <property type="entry name" value="UROD/MetE-like_sf"/>
</dbReference>
<dbReference type="CDD" id="cd12148">
    <property type="entry name" value="fungal_TF_MHR"/>
    <property type="match status" value="1"/>
</dbReference>
<dbReference type="GO" id="GO:0008270">
    <property type="term" value="F:zinc ion binding"/>
    <property type="evidence" value="ECO:0007669"/>
    <property type="project" value="InterPro"/>
</dbReference>
<evidence type="ECO:0000259" key="3">
    <source>
        <dbReference type="Pfam" id="PF01717"/>
    </source>
</evidence>
<dbReference type="InterPro" id="IPR002629">
    <property type="entry name" value="Met_Synth_C/arc"/>
</dbReference>
<dbReference type="CDD" id="cd03311">
    <property type="entry name" value="CIMS_C_terminal_like"/>
    <property type="match status" value="1"/>
</dbReference>
<evidence type="ECO:0000259" key="4">
    <source>
        <dbReference type="Pfam" id="PF04082"/>
    </source>
</evidence>
<proteinExistence type="predicted"/>
<feature type="region of interest" description="Disordered" evidence="2">
    <location>
        <begin position="458"/>
        <end position="534"/>
    </location>
</feature>
<dbReference type="Pfam" id="PF01717">
    <property type="entry name" value="Meth_synt_2"/>
    <property type="match status" value="1"/>
</dbReference>
<comment type="caution">
    <text evidence="5">The sequence shown here is derived from an EMBL/GenBank/DDBJ whole genome shotgun (WGS) entry which is preliminary data.</text>
</comment>
<name>A0AAD9VXS7_PHOAM</name>
<reference evidence="5" key="1">
    <citation type="submission" date="2023-06" db="EMBL/GenBank/DDBJ databases">
        <authorList>
            <person name="Noh H."/>
        </authorList>
    </citation>
    <scope>NUCLEOTIDE SEQUENCE</scope>
    <source>
        <strain evidence="5">DUCC20226</strain>
    </source>
</reference>
<keyword evidence="1" id="KW-0539">Nucleus</keyword>
<feature type="compositionally biased region" description="Polar residues" evidence="2">
    <location>
        <begin position="463"/>
        <end position="474"/>
    </location>
</feature>
<dbReference type="GO" id="GO:0006351">
    <property type="term" value="P:DNA-templated transcription"/>
    <property type="evidence" value="ECO:0007669"/>
    <property type="project" value="InterPro"/>
</dbReference>